<dbReference type="GO" id="GO:0005524">
    <property type="term" value="F:ATP binding"/>
    <property type="evidence" value="ECO:0007669"/>
    <property type="project" value="UniProtKB-KW"/>
</dbReference>
<dbReference type="OrthoDB" id="9763644at2"/>
<name>A0A844XP91_9SPHN</name>
<dbReference type="InterPro" id="IPR045455">
    <property type="entry name" value="NrS-1_pol-like_helicase"/>
</dbReference>
<dbReference type="NCBIfam" id="TIGR01613">
    <property type="entry name" value="primase_Cterm"/>
    <property type="match status" value="1"/>
</dbReference>
<keyword evidence="7" id="KW-1185">Reference proteome</keyword>
<dbReference type="EMBL" id="WTYC01000001">
    <property type="protein sequence ID" value="MXO46872.1"/>
    <property type="molecule type" value="Genomic_DNA"/>
</dbReference>
<dbReference type="InterPro" id="IPR006500">
    <property type="entry name" value="Helicase_put_C_phage/plasmid"/>
</dbReference>
<dbReference type="PANTHER" id="PTHR35372">
    <property type="entry name" value="ATP BINDING PROTEIN-RELATED"/>
    <property type="match status" value="1"/>
</dbReference>
<dbReference type="Pfam" id="PF19263">
    <property type="entry name" value="DUF5906"/>
    <property type="match status" value="1"/>
</dbReference>
<proteinExistence type="predicted"/>
<dbReference type="InterPro" id="IPR014818">
    <property type="entry name" value="Phage/plasmid_primase_P4_C"/>
</dbReference>
<evidence type="ECO:0000313" key="6">
    <source>
        <dbReference type="EMBL" id="MXO46872.1"/>
    </source>
</evidence>
<keyword evidence="2" id="KW-0378">Hydrolase</keyword>
<dbReference type="InterPro" id="IPR014015">
    <property type="entry name" value="Helicase_SF3_DNA-vir"/>
</dbReference>
<dbReference type="InterPro" id="IPR051620">
    <property type="entry name" value="ORF904-like_C"/>
</dbReference>
<dbReference type="RefSeq" id="WP_160726493.1">
    <property type="nucleotide sequence ID" value="NZ_WTYC01000001.1"/>
</dbReference>
<gene>
    <name evidence="6" type="ORF">GRI69_01175</name>
</gene>
<accession>A0A844XP91</accession>
<evidence type="ECO:0000313" key="7">
    <source>
        <dbReference type="Proteomes" id="UP000448199"/>
    </source>
</evidence>
<dbReference type="Gene3D" id="3.40.50.300">
    <property type="entry name" value="P-loop containing nucleotide triphosphate hydrolases"/>
    <property type="match status" value="1"/>
</dbReference>
<protein>
    <recommendedName>
        <fullName evidence="5">SF3 helicase domain-containing protein</fullName>
    </recommendedName>
</protein>
<evidence type="ECO:0000259" key="5">
    <source>
        <dbReference type="PROSITE" id="PS51206"/>
    </source>
</evidence>
<dbReference type="SUPFAM" id="SSF52540">
    <property type="entry name" value="P-loop containing nucleoside triphosphate hydrolases"/>
    <property type="match status" value="1"/>
</dbReference>
<dbReference type="Proteomes" id="UP000448199">
    <property type="component" value="Unassembled WGS sequence"/>
</dbReference>
<feature type="domain" description="SF3 helicase" evidence="5">
    <location>
        <begin position="237"/>
        <end position="391"/>
    </location>
</feature>
<keyword evidence="1" id="KW-0547">Nucleotide-binding</keyword>
<dbReference type="AlphaFoldDB" id="A0A844XP91"/>
<organism evidence="6 7">
    <name type="scientific">Qipengyuania vulgaris</name>
    <dbReference type="NCBI Taxonomy" id="291985"/>
    <lineage>
        <taxon>Bacteria</taxon>
        <taxon>Pseudomonadati</taxon>
        <taxon>Pseudomonadota</taxon>
        <taxon>Alphaproteobacteria</taxon>
        <taxon>Sphingomonadales</taxon>
        <taxon>Erythrobacteraceae</taxon>
        <taxon>Qipengyuania</taxon>
    </lineage>
</organism>
<evidence type="ECO:0000256" key="3">
    <source>
        <dbReference type="ARBA" id="ARBA00022840"/>
    </source>
</evidence>
<evidence type="ECO:0000256" key="4">
    <source>
        <dbReference type="SAM" id="MobiDB-lite"/>
    </source>
</evidence>
<dbReference type="GO" id="GO:0016787">
    <property type="term" value="F:hydrolase activity"/>
    <property type="evidence" value="ECO:0007669"/>
    <property type="project" value="UniProtKB-KW"/>
</dbReference>
<sequence>MNTTQIQGAQGAPAPQVSQLPPEITVATLQAAVLTAPATEPERSARLCDIAALAGTLSAIECESVLNYMKNVTGMSIGALRSEAAKSRRRGDDHLAHARNTIKAIGPENILFAESHLWRWDGTVWRRREDIAVSQEVIATLSASNEKITNALVESVTGLIRKQTYLPDHQFNIGCPEVVNTLSGELELTDQGWMQRPHRREHYRTTLIPVPYDPAAQAPGFVTFLWAVFRDDHDAPDKIRAVLQLIGYSLMAHARHEKFVLLIGNGANGKSVLLRVIEALVGRENVAGVKPSQFDSKWQRAHLHMKLANIVSELPEGKVIADDELKAIVSGEISTVERKNRDPFDMRAFATCWFGTNHMPHTRDFSDGLYRRAVIVPFNRQFADHEQDEQLADKLIVELPGILNLALQHYAYATQHGFTLPASSITAREEWRREADQVRSFVAERCEMDPAGEITLAELYLNFENWARRSGVRNIVGKVQFGKRIRGQGFGSKHNDGAWITGLRWKPENGTNGTENSPRPGLV</sequence>
<dbReference type="InterPro" id="IPR027417">
    <property type="entry name" value="P-loop_NTPase"/>
</dbReference>
<comment type="caution">
    <text evidence="6">The sequence shown here is derived from an EMBL/GenBank/DDBJ whole genome shotgun (WGS) entry which is preliminary data.</text>
</comment>
<dbReference type="Pfam" id="PF08706">
    <property type="entry name" value="D5_N"/>
    <property type="match status" value="1"/>
</dbReference>
<dbReference type="PROSITE" id="PS51206">
    <property type="entry name" value="SF3_HELICASE_1"/>
    <property type="match status" value="1"/>
</dbReference>
<evidence type="ECO:0000256" key="1">
    <source>
        <dbReference type="ARBA" id="ARBA00022741"/>
    </source>
</evidence>
<feature type="region of interest" description="Disordered" evidence="4">
    <location>
        <begin position="502"/>
        <end position="523"/>
    </location>
</feature>
<reference evidence="6 7" key="1">
    <citation type="submission" date="2019-12" db="EMBL/GenBank/DDBJ databases">
        <title>Genomic-based taxomic classification of the family Erythrobacteraceae.</title>
        <authorList>
            <person name="Xu L."/>
        </authorList>
    </citation>
    <scope>NUCLEOTIDE SEQUENCE [LARGE SCALE GENOMIC DNA]</scope>
    <source>
        <strain evidence="6 7">DSM 17792</strain>
    </source>
</reference>
<evidence type="ECO:0000256" key="2">
    <source>
        <dbReference type="ARBA" id="ARBA00022801"/>
    </source>
</evidence>
<dbReference type="PANTHER" id="PTHR35372:SF2">
    <property type="entry name" value="SF3 HELICASE DOMAIN-CONTAINING PROTEIN"/>
    <property type="match status" value="1"/>
</dbReference>
<keyword evidence="3" id="KW-0067">ATP-binding</keyword>